<reference evidence="1 2" key="1">
    <citation type="journal article" date="2005" name="Int. J. Syst. Evol. Microbiol.">
        <title>Bacillus cibi sp. nov., isolated from jeotgal, a traditional Korean fermented seafood.</title>
        <authorList>
            <person name="Yoon J.H."/>
            <person name="Lee C.H."/>
            <person name="Oh T.K."/>
        </authorList>
    </citation>
    <scope>NUCLEOTIDE SEQUENCE [LARGE SCALE GENOMIC DNA]</scope>
    <source>
        <strain evidence="1 2">DSM 16189</strain>
    </source>
</reference>
<sequence>MKHIRPIAYRTRDERHQIYFLNTLEPKNEQLYIAEFKSGILLLLCAYEHRYDRFSDVTSMFTEDYLFELSHFLTNFLPSRMARRSG</sequence>
<dbReference type="EMBL" id="JNVC02000001">
    <property type="protein sequence ID" value="KEZ53855.1"/>
    <property type="molecule type" value="Genomic_DNA"/>
</dbReference>
<dbReference type="Proteomes" id="UP000028549">
    <property type="component" value="Unassembled WGS sequence"/>
</dbReference>
<organism evidence="1 2">
    <name type="scientific">Metabacillus indicus</name>
    <name type="common">Bacillus indicus</name>
    <dbReference type="NCBI Taxonomy" id="246786"/>
    <lineage>
        <taxon>Bacteria</taxon>
        <taxon>Bacillati</taxon>
        <taxon>Bacillota</taxon>
        <taxon>Bacilli</taxon>
        <taxon>Bacillales</taxon>
        <taxon>Bacillaceae</taxon>
        <taxon>Metabacillus</taxon>
    </lineage>
</organism>
<name>A0A084H2P3_METID</name>
<comment type="caution">
    <text evidence="1">The sequence shown here is derived from an EMBL/GenBank/DDBJ whole genome shotgun (WGS) entry which is preliminary data.</text>
</comment>
<proteinExistence type="predicted"/>
<gene>
    <name evidence="1" type="ORF">GS18_0202580</name>
</gene>
<evidence type="ECO:0000313" key="2">
    <source>
        <dbReference type="Proteomes" id="UP000028549"/>
    </source>
</evidence>
<evidence type="ECO:0000313" key="1">
    <source>
        <dbReference type="EMBL" id="KEZ53855.1"/>
    </source>
</evidence>
<protein>
    <submittedName>
        <fullName evidence="1">Uncharacterized protein</fullName>
    </submittedName>
</protein>
<dbReference type="AlphaFoldDB" id="A0A084H2P3"/>
<dbReference type="OrthoDB" id="43862at2"/>
<dbReference type="RefSeq" id="WP_029281838.1">
    <property type="nucleotide sequence ID" value="NZ_CANLZQ010000002.1"/>
</dbReference>
<dbReference type="STRING" id="246786.GS18_0202580"/>
<accession>A0A084H2P3</accession>
<keyword evidence="2" id="KW-1185">Reference proteome</keyword>